<proteinExistence type="predicted"/>
<sequence length="110" mass="11746">MAFSFMEVRGADTDISNSQRRGGPGHTGCWRGRSSSACRPQLCLPSTWDTRPSAPSTQEAVSHTHPTSASSVIETSVAGNIPNSPATSRLLTISNVPKGLIISSHDYSYR</sequence>
<feature type="compositionally biased region" description="Polar residues" evidence="1">
    <location>
        <begin position="47"/>
        <end position="71"/>
    </location>
</feature>
<name>A0A1V4K3P0_PATFA</name>
<comment type="caution">
    <text evidence="2">The sequence shown here is derived from an EMBL/GenBank/DDBJ whole genome shotgun (WGS) entry which is preliminary data.</text>
</comment>
<keyword evidence="3" id="KW-1185">Reference proteome</keyword>
<gene>
    <name evidence="2" type="ORF">AV530_005025</name>
</gene>
<evidence type="ECO:0000313" key="2">
    <source>
        <dbReference type="EMBL" id="OPJ79088.1"/>
    </source>
</evidence>
<protein>
    <submittedName>
        <fullName evidence="2">Uncharacterized protein</fullName>
    </submittedName>
</protein>
<dbReference type="Proteomes" id="UP000190648">
    <property type="component" value="Unassembled WGS sequence"/>
</dbReference>
<accession>A0A1V4K3P0</accession>
<evidence type="ECO:0000256" key="1">
    <source>
        <dbReference type="SAM" id="MobiDB-lite"/>
    </source>
</evidence>
<feature type="region of interest" description="Disordered" evidence="1">
    <location>
        <begin position="1"/>
        <end position="71"/>
    </location>
</feature>
<reference evidence="2 3" key="1">
    <citation type="submission" date="2016-02" db="EMBL/GenBank/DDBJ databases">
        <title>Band-tailed pigeon sequencing and assembly.</title>
        <authorList>
            <person name="Soares A.E."/>
            <person name="Novak B.J."/>
            <person name="Rice E.S."/>
            <person name="O'Connell B."/>
            <person name="Chang D."/>
            <person name="Weber S."/>
            <person name="Shapiro B."/>
        </authorList>
    </citation>
    <scope>NUCLEOTIDE SEQUENCE [LARGE SCALE GENOMIC DNA]</scope>
    <source>
        <strain evidence="2">BTP2013</strain>
        <tissue evidence="2">Blood</tissue>
    </source>
</reference>
<dbReference type="EMBL" id="LSYS01004732">
    <property type="protein sequence ID" value="OPJ79088.1"/>
    <property type="molecule type" value="Genomic_DNA"/>
</dbReference>
<dbReference type="AlphaFoldDB" id="A0A1V4K3P0"/>
<evidence type="ECO:0000313" key="3">
    <source>
        <dbReference type="Proteomes" id="UP000190648"/>
    </source>
</evidence>
<organism evidence="2 3">
    <name type="scientific">Patagioenas fasciata monilis</name>
    <dbReference type="NCBI Taxonomy" id="372326"/>
    <lineage>
        <taxon>Eukaryota</taxon>
        <taxon>Metazoa</taxon>
        <taxon>Chordata</taxon>
        <taxon>Craniata</taxon>
        <taxon>Vertebrata</taxon>
        <taxon>Euteleostomi</taxon>
        <taxon>Archelosauria</taxon>
        <taxon>Archosauria</taxon>
        <taxon>Dinosauria</taxon>
        <taxon>Saurischia</taxon>
        <taxon>Theropoda</taxon>
        <taxon>Coelurosauria</taxon>
        <taxon>Aves</taxon>
        <taxon>Neognathae</taxon>
        <taxon>Neoaves</taxon>
        <taxon>Columbimorphae</taxon>
        <taxon>Columbiformes</taxon>
        <taxon>Columbidae</taxon>
        <taxon>Patagioenas</taxon>
    </lineage>
</organism>